<proteinExistence type="predicted"/>
<reference evidence="2 3" key="1">
    <citation type="journal article" date="2015" name="Fungal Genet. Biol.">
        <title>Evolution of novel wood decay mechanisms in Agaricales revealed by the genome sequences of Fistulina hepatica and Cylindrobasidium torrendii.</title>
        <authorList>
            <person name="Floudas D."/>
            <person name="Held B.W."/>
            <person name="Riley R."/>
            <person name="Nagy L.G."/>
            <person name="Koehler G."/>
            <person name="Ransdell A.S."/>
            <person name="Younus H."/>
            <person name="Chow J."/>
            <person name="Chiniquy J."/>
            <person name="Lipzen A."/>
            <person name="Tritt A."/>
            <person name="Sun H."/>
            <person name="Haridas S."/>
            <person name="LaButti K."/>
            <person name="Ohm R.A."/>
            <person name="Kues U."/>
            <person name="Blanchette R.A."/>
            <person name="Grigoriev I.V."/>
            <person name="Minto R.E."/>
            <person name="Hibbett D.S."/>
        </authorList>
    </citation>
    <scope>NUCLEOTIDE SEQUENCE [LARGE SCALE GENOMIC DNA]</scope>
    <source>
        <strain evidence="2 3">FP15055 ss-10</strain>
    </source>
</reference>
<feature type="compositionally biased region" description="Basic residues" evidence="1">
    <location>
        <begin position="99"/>
        <end position="113"/>
    </location>
</feature>
<organism evidence="2 3">
    <name type="scientific">Cylindrobasidium torrendii FP15055 ss-10</name>
    <dbReference type="NCBI Taxonomy" id="1314674"/>
    <lineage>
        <taxon>Eukaryota</taxon>
        <taxon>Fungi</taxon>
        <taxon>Dikarya</taxon>
        <taxon>Basidiomycota</taxon>
        <taxon>Agaricomycotina</taxon>
        <taxon>Agaricomycetes</taxon>
        <taxon>Agaricomycetidae</taxon>
        <taxon>Agaricales</taxon>
        <taxon>Marasmiineae</taxon>
        <taxon>Physalacriaceae</taxon>
        <taxon>Cylindrobasidium</taxon>
    </lineage>
</organism>
<dbReference type="EMBL" id="KN880494">
    <property type="protein sequence ID" value="KIY68891.1"/>
    <property type="molecule type" value="Genomic_DNA"/>
</dbReference>
<feature type="compositionally biased region" description="Low complexity" evidence="1">
    <location>
        <begin position="74"/>
        <end position="96"/>
    </location>
</feature>
<keyword evidence="3" id="KW-1185">Reference proteome</keyword>
<feature type="compositionally biased region" description="Basic and acidic residues" evidence="1">
    <location>
        <begin position="128"/>
        <end position="145"/>
    </location>
</feature>
<gene>
    <name evidence="2" type="ORF">CYLTODRAFT_421222</name>
</gene>
<evidence type="ECO:0000313" key="3">
    <source>
        <dbReference type="Proteomes" id="UP000054007"/>
    </source>
</evidence>
<accession>A0A0D7BGW1</accession>
<name>A0A0D7BGW1_9AGAR</name>
<dbReference type="Proteomes" id="UP000054007">
    <property type="component" value="Unassembled WGS sequence"/>
</dbReference>
<dbReference type="AlphaFoldDB" id="A0A0D7BGW1"/>
<evidence type="ECO:0000313" key="2">
    <source>
        <dbReference type="EMBL" id="KIY68891.1"/>
    </source>
</evidence>
<evidence type="ECO:0000256" key="1">
    <source>
        <dbReference type="SAM" id="MobiDB-lite"/>
    </source>
</evidence>
<feature type="compositionally biased region" description="Polar residues" evidence="1">
    <location>
        <begin position="46"/>
        <end position="57"/>
    </location>
</feature>
<sequence length="174" mass="19738">MQQDNNEPRSAILDPSYYHTHSTQPSVYVDREGNMHDPDYHLFPVASSSPSYSQTSIEVEDEYTDFFSRRPTSRRSSMSSHPSTPSSTSRAPIASSNGRSHHEKTSKHPKLSHKVSLDSYTEVEQDAEQEREGGDAEEHHRGSETVRRELHALALSMSIGVFKARRTVKNVLRR</sequence>
<feature type="region of interest" description="Disordered" evidence="1">
    <location>
        <begin position="1"/>
        <end position="145"/>
    </location>
</feature>
<protein>
    <submittedName>
        <fullName evidence="2">Uncharacterized protein</fullName>
    </submittedName>
</protein>
<feature type="compositionally biased region" description="Basic and acidic residues" evidence="1">
    <location>
        <begin position="29"/>
        <end position="40"/>
    </location>
</feature>
<dbReference type="OrthoDB" id="3021720at2759"/>